<dbReference type="Proteomes" id="UP001143192">
    <property type="component" value="Unassembled WGS sequence"/>
</dbReference>
<dbReference type="InterPro" id="IPR025272">
    <property type="entry name" value="SocA_Panacea"/>
</dbReference>
<dbReference type="Gene3D" id="1.10.260.40">
    <property type="entry name" value="lambda repressor-like DNA-binding domains"/>
    <property type="match status" value="1"/>
</dbReference>
<dbReference type="Pfam" id="PF13274">
    <property type="entry name" value="SocA_Panacea"/>
    <property type="match status" value="1"/>
</dbReference>
<evidence type="ECO:0000313" key="2">
    <source>
        <dbReference type="EMBL" id="MCR6506324.1"/>
    </source>
</evidence>
<accession>A0A9X2STS5</accession>
<dbReference type="SUPFAM" id="SSF47413">
    <property type="entry name" value="lambda repressor-like DNA-binding domains"/>
    <property type="match status" value="1"/>
</dbReference>
<keyword evidence="3" id="KW-1185">Reference proteome</keyword>
<dbReference type="RefSeq" id="WP_257932504.1">
    <property type="nucleotide sequence ID" value="NZ_JAMZED010000073.1"/>
</dbReference>
<comment type="caution">
    <text evidence="2">The sequence shown here is derived from an EMBL/GenBank/DDBJ whole genome shotgun (WGS) entry which is preliminary data.</text>
</comment>
<proteinExistence type="predicted"/>
<reference evidence="2" key="1">
    <citation type="journal article" date="2022" name="Arch. Microbiol.">
        <title>Bacteroides muris sp. nov. isolated from the cecum of wild-derived house mice.</title>
        <authorList>
            <person name="Fokt H."/>
            <person name="Unni R."/>
            <person name="Repnik U."/>
            <person name="Schmitz R.A."/>
            <person name="Bramkamp M."/>
            <person name="Baines J.F."/>
            <person name="Unterweger D."/>
        </authorList>
    </citation>
    <scope>NUCLEOTIDE SEQUENCE</scope>
    <source>
        <strain evidence="2">KH365_2</strain>
    </source>
</reference>
<dbReference type="InterPro" id="IPR010982">
    <property type="entry name" value="Lambda_DNA-bd_dom_sf"/>
</dbReference>
<gene>
    <name evidence="2" type="ORF">M1B79_17075</name>
</gene>
<evidence type="ECO:0000313" key="3">
    <source>
        <dbReference type="Proteomes" id="UP001143192"/>
    </source>
</evidence>
<reference evidence="2" key="2">
    <citation type="submission" date="2022-04" db="EMBL/GenBank/DDBJ databases">
        <authorList>
            <person name="Fokt H."/>
            <person name="Baines J."/>
        </authorList>
    </citation>
    <scope>NUCLEOTIDE SEQUENCE</scope>
    <source>
        <strain evidence="2">KH365_2</strain>
    </source>
</reference>
<dbReference type="GO" id="GO:0003677">
    <property type="term" value="F:DNA binding"/>
    <property type="evidence" value="ECO:0007669"/>
    <property type="project" value="InterPro"/>
</dbReference>
<name>A0A9X2STS5_9BACE</name>
<evidence type="ECO:0000259" key="1">
    <source>
        <dbReference type="Pfam" id="PF13274"/>
    </source>
</evidence>
<organism evidence="2 3">
    <name type="scientific">Bacteroides muris</name>
    <name type="common">ex Fokt et al. 2023</name>
    <dbReference type="NCBI Taxonomy" id="2937417"/>
    <lineage>
        <taxon>Bacteria</taxon>
        <taxon>Pseudomonadati</taxon>
        <taxon>Bacteroidota</taxon>
        <taxon>Bacteroidia</taxon>
        <taxon>Bacteroidales</taxon>
        <taxon>Bacteroidaceae</taxon>
        <taxon>Bacteroides</taxon>
    </lineage>
</organism>
<dbReference type="AlphaFoldDB" id="A0A9X2STS5"/>
<sequence length="317" mass="36902">MEKNKLKNNERYFSELRTATFRKEQFDYIHTGIIDENGEMWTTTELDEANINQVYNQYRKKHGIPFPDEIIELRQHYGVSSAKMAEILGFGINQYRYYEDGEVPSISNARNIIAIRSKDMFLDFLEASRETIGEKEYAKILKHIKGIGDYQKPYPIPSVMTGYVSLSLEKIKAVMLYFINKMDEIYVTKMNKLLFYTDFLSYKRHGYGITGLEYAALPYGPVPDQWGKVYSSIPEVSMNECIRYEQSSGILLESDANANLDILSDVEKKVLKDVFHRFKDMNAKKISLVSHDEKGWIDNNAQKGYINYQYAFDLSMQ</sequence>
<feature type="domain" description="Antitoxin SocA-like Panacea" evidence="1">
    <location>
        <begin position="191"/>
        <end position="296"/>
    </location>
</feature>
<dbReference type="EMBL" id="JAMZED010000073">
    <property type="protein sequence ID" value="MCR6506324.1"/>
    <property type="molecule type" value="Genomic_DNA"/>
</dbReference>
<protein>
    <submittedName>
        <fullName evidence="2">Panacea domain-containing protein</fullName>
    </submittedName>
</protein>